<reference evidence="14" key="1">
    <citation type="journal article" date="2021" name="PeerJ">
        <title>Extensive microbial diversity within the chicken gut microbiome revealed by metagenomics and culture.</title>
        <authorList>
            <person name="Gilroy R."/>
            <person name="Ravi A."/>
            <person name="Getino M."/>
            <person name="Pursley I."/>
            <person name="Horton D.L."/>
            <person name="Alikhan N.F."/>
            <person name="Baker D."/>
            <person name="Gharbi K."/>
            <person name="Hall N."/>
            <person name="Watson M."/>
            <person name="Adriaenssens E.M."/>
            <person name="Foster-Nyarko E."/>
            <person name="Jarju S."/>
            <person name="Secka A."/>
            <person name="Antonio M."/>
            <person name="Oren A."/>
            <person name="Chaudhuri R.R."/>
            <person name="La Ragione R."/>
            <person name="Hildebrand F."/>
            <person name="Pallen M.J."/>
        </authorList>
    </citation>
    <scope>NUCLEOTIDE SEQUENCE</scope>
    <source>
        <strain evidence="14">CHK160-4876</strain>
    </source>
</reference>
<dbReference type="SUPFAM" id="SSF51735">
    <property type="entry name" value="NAD(P)-binding Rossmann-fold domains"/>
    <property type="match status" value="1"/>
</dbReference>
<dbReference type="GO" id="GO:0005737">
    <property type="term" value="C:cytoplasm"/>
    <property type="evidence" value="ECO:0007669"/>
    <property type="project" value="TreeGrafter"/>
</dbReference>
<dbReference type="GO" id="GO:0008677">
    <property type="term" value="F:2-dehydropantoate 2-reductase activity"/>
    <property type="evidence" value="ECO:0007669"/>
    <property type="project" value="UniProtKB-EC"/>
</dbReference>
<dbReference type="NCBIfam" id="TIGR00745">
    <property type="entry name" value="apbA_panE"/>
    <property type="match status" value="1"/>
</dbReference>
<keyword evidence="6 11" id="KW-0566">Pantothenate biosynthesis</keyword>
<proteinExistence type="inferred from homology"/>
<comment type="catalytic activity">
    <reaction evidence="10 11">
        <text>(R)-pantoate + NADP(+) = 2-dehydropantoate + NADPH + H(+)</text>
        <dbReference type="Rhea" id="RHEA:16233"/>
        <dbReference type="ChEBI" id="CHEBI:11561"/>
        <dbReference type="ChEBI" id="CHEBI:15378"/>
        <dbReference type="ChEBI" id="CHEBI:15980"/>
        <dbReference type="ChEBI" id="CHEBI:57783"/>
        <dbReference type="ChEBI" id="CHEBI:58349"/>
        <dbReference type="EC" id="1.1.1.169"/>
    </reaction>
</comment>
<dbReference type="Gene3D" id="1.10.1040.10">
    <property type="entry name" value="N-(1-d-carboxylethyl)-l-norvaline Dehydrogenase, domain 2"/>
    <property type="match status" value="1"/>
</dbReference>
<dbReference type="Proteomes" id="UP000700212">
    <property type="component" value="Unassembled WGS sequence"/>
</dbReference>
<evidence type="ECO:0000313" key="14">
    <source>
        <dbReference type="EMBL" id="HJH11991.1"/>
    </source>
</evidence>
<dbReference type="SUPFAM" id="SSF48179">
    <property type="entry name" value="6-phosphogluconate dehydrogenase C-terminal domain-like"/>
    <property type="match status" value="1"/>
</dbReference>
<dbReference type="InterPro" id="IPR013752">
    <property type="entry name" value="KPA_reductase"/>
</dbReference>
<dbReference type="Pfam" id="PF08546">
    <property type="entry name" value="ApbA_C"/>
    <property type="match status" value="1"/>
</dbReference>
<dbReference type="PANTHER" id="PTHR43765:SF2">
    <property type="entry name" value="2-DEHYDROPANTOATE 2-REDUCTASE"/>
    <property type="match status" value="1"/>
</dbReference>
<comment type="function">
    <text evidence="1 11">Catalyzes the NADPH-dependent reduction of ketopantoate into pantoic acid.</text>
</comment>
<dbReference type="Gene3D" id="3.40.50.720">
    <property type="entry name" value="NAD(P)-binding Rossmann-like Domain"/>
    <property type="match status" value="1"/>
</dbReference>
<evidence type="ECO:0000313" key="15">
    <source>
        <dbReference type="Proteomes" id="UP000700212"/>
    </source>
</evidence>
<evidence type="ECO:0000256" key="10">
    <source>
        <dbReference type="ARBA" id="ARBA00048793"/>
    </source>
</evidence>
<evidence type="ECO:0000256" key="5">
    <source>
        <dbReference type="ARBA" id="ARBA00019465"/>
    </source>
</evidence>
<keyword evidence="7 11" id="KW-0521">NADP</keyword>
<evidence type="ECO:0000256" key="8">
    <source>
        <dbReference type="ARBA" id="ARBA00023002"/>
    </source>
</evidence>
<dbReference type="InterPro" id="IPR036291">
    <property type="entry name" value="NAD(P)-bd_dom_sf"/>
</dbReference>
<protein>
    <recommendedName>
        <fullName evidence="5 11">2-dehydropantoate 2-reductase</fullName>
        <ecNumber evidence="4 11">1.1.1.169</ecNumber>
    </recommendedName>
    <alternativeName>
        <fullName evidence="9 11">Ketopantoate reductase</fullName>
    </alternativeName>
</protein>
<evidence type="ECO:0000256" key="7">
    <source>
        <dbReference type="ARBA" id="ARBA00022857"/>
    </source>
</evidence>
<dbReference type="GO" id="GO:0050661">
    <property type="term" value="F:NADP binding"/>
    <property type="evidence" value="ECO:0007669"/>
    <property type="project" value="TreeGrafter"/>
</dbReference>
<dbReference type="RefSeq" id="WP_108305696.1">
    <property type="nucleotide sequence ID" value="NZ_QAFW01000001.1"/>
</dbReference>
<comment type="similarity">
    <text evidence="3 11">Belongs to the ketopantoate reductase family.</text>
</comment>
<gene>
    <name evidence="14" type="ORF">K8V30_09970</name>
</gene>
<comment type="caution">
    <text evidence="14">The sequence shown here is derived from an EMBL/GenBank/DDBJ whole genome shotgun (WGS) entry which is preliminary data.</text>
</comment>
<dbReference type="GO" id="GO:0015940">
    <property type="term" value="P:pantothenate biosynthetic process"/>
    <property type="evidence" value="ECO:0007669"/>
    <property type="project" value="UniProtKB-KW"/>
</dbReference>
<comment type="pathway">
    <text evidence="2 11">Cofactor biosynthesis; (R)-pantothenate biosynthesis; (R)-pantoate from 3-methyl-2-oxobutanoate: step 2/2.</text>
</comment>
<dbReference type="InterPro" id="IPR003710">
    <property type="entry name" value="ApbA"/>
</dbReference>
<evidence type="ECO:0000256" key="6">
    <source>
        <dbReference type="ARBA" id="ARBA00022655"/>
    </source>
</evidence>
<dbReference type="EC" id="1.1.1.169" evidence="4 11"/>
<dbReference type="InterPro" id="IPR013328">
    <property type="entry name" value="6PGD_dom2"/>
</dbReference>
<dbReference type="EMBL" id="DYTV01000134">
    <property type="protein sequence ID" value="HJH11991.1"/>
    <property type="molecule type" value="Genomic_DNA"/>
</dbReference>
<feature type="domain" description="Ketopantoate reductase C-terminal" evidence="13">
    <location>
        <begin position="160"/>
        <end position="279"/>
    </location>
</feature>
<keyword evidence="8 11" id="KW-0560">Oxidoreductase</keyword>
<evidence type="ECO:0000259" key="12">
    <source>
        <dbReference type="Pfam" id="PF02558"/>
    </source>
</evidence>
<sequence length="284" mass="31539">MKIAIIGAGAIGKLLATYYAPYHEVTLVPRRKEQCEQLNHEGVTVIGEVTATYNVLATLTLPPADLYIVTVKYHHLANLAPLLKGVKTTLLFLQNGLAHQTFAKQFTCEVIMGTLTAGAENKDDTTVYARGQGAMTVSIAEGHFLFQLQHPQLPIIAVSDVQEVLWRKALMNSLINPLTALLNICNGGLVTNRYANQLMRALYEELMLVFPDKKQLISIEEVEQLCHNTAMNTSSMRADFLAERTSELPTIVGPLLEEASNRQGQLPMMQTIYYALLAIEERRN</sequence>
<name>A0A921T5Z9_9BACL</name>
<dbReference type="InterPro" id="IPR008927">
    <property type="entry name" value="6-PGluconate_DH-like_C_sf"/>
</dbReference>
<organism evidence="14 15">
    <name type="scientific">Metalysinibacillus jejuensis</name>
    <dbReference type="NCBI Taxonomy" id="914327"/>
    <lineage>
        <taxon>Bacteria</taxon>
        <taxon>Bacillati</taxon>
        <taxon>Bacillota</taxon>
        <taxon>Bacilli</taxon>
        <taxon>Bacillales</taxon>
        <taxon>Caryophanaceae</taxon>
        <taxon>Metalysinibacillus</taxon>
    </lineage>
</organism>
<dbReference type="AlphaFoldDB" id="A0A921T5Z9"/>
<evidence type="ECO:0000256" key="3">
    <source>
        <dbReference type="ARBA" id="ARBA00007870"/>
    </source>
</evidence>
<feature type="domain" description="Ketopantoate reductase N-terminal" evidence="12">
    <location>
        <begin position="3"/>
        <end position="139"/>
    </location>
</feature>
<dbReference type="InterPro" id="IPR050838">
    <property type="entry name" value="Ketopantoate_reductase"/>
</dbReference>
<evidence type="ECO:0000256" key="4">
    <source>
        <dbReference type="ARBA" id="ARBA00013014"/>
    </source>
</evidence>
<evidence type="ECO:0000256" key="1">
    <source>
        <dbReference type="ARBA" id="ARBA00002919"/>
    </source>
</evidence>
<evidence type="ECO:0000259" key="13">
    <source>
        <dbReference type="Pfam" id="PF08546"/>
    </source>
</evidence>
<evidence type="ECO:0000256" key="2">
    <source>
        <dbReference type="ARBA" id="ARBA00004994"/>
    </source>
</evidence>
<accession>A0A921T5Z9</accession>
<evidence type="ECO:0000256" key="9">
    <source>
        <dbReference type="ARBA" id="ARBA00032024"/>
    </source>
</evidence>
<dbReference type="PANTHER" id="PTHR43765">
    <property type="entry name" value="2-DEHYDROPANTOATE 2-REDUCTASE-RELATED"/>
    <property type="match status" value="1"/>
</dbReference>
<evidence type="ECO:0000256" key="11">
    <source>
        <dbReference type="RuleBase" id="RU362068"/>
    </source>
</evidence>
<dbReference type="InterPro" id="IPR013332">
    <property type="entry name" value="KPR_N"/>
</dbReference>
<dbReference type="Pfam" id="PF02558">
    <property type="entry name" value="ApbA"/>
    <property type="match status" value="1"/>
</dbReference>
<dbReference type="OrthoDB" id="9800163at2"/>
<reference evidence="14" key="2">
    <citation type="submission" date="2021-09" db="EMBL/GenBank/DDBJ databases">
        <authorList>
            <person name="Gilroy R."/>
        </authorList>
    </citation>
    <scope>NUCLEOTIDE SEQUENCE</scope>
    <source>
        <strain evidence="14">CHK160-4876</strain>
    </source>
</reference>